<dbReference type="InterPro" id="IPR002068">
    <property type="entry name" value="A-crystallin/Hsp20_dom"/>
</dbReference>
<dbReference type="Pfam" id="PF00011">
    <property type="entry name" value="HSP20"/>
    <property type="match status" value="1"/>
</dbReference>
<sequence length="136" mass="15693">MYFDDPYTRKLFEWSVFQAKQAQSVPAVNFLVQSDQYILELAAPGFAQEDFVIEWKSGALRVAARQSAQQALRSREAQFLHREFAYDQFERVFALPMQDIVASQLSASYEAGVLRIYLPKQKPSPPELPQSVDWKE</sequence>
<evidence type="ECO:0000259" key="3">
    <source>
        <dbReference type="PROSITE" id="PS01031"/>
    </source>
</evidence>
<keyword evidence="5" id="KW-1185">Reference proteome</keyword>
<dbReference type="KEGG" id="sgn:SGRA_2536"/>
<dbReference type="eggNOG" id="COG0071">
    <property type="taxonomic scope" value="Bacteria"/>
</dbReference>
<evidence type="ECO:0000256" key="1">
    <source>
        <dbReference type="PROSITE-ProRule" id="PRU00285"/>
    </source>
</evidence>
<dbReference type="SUPFAM" id="SSF49764">
    <property type="entry name" value="HSP20-like chaperones"/>
    <property type="match status" value="1"/>
</dbReference>
<dbReference type="EMBL" id="CP002831">
    <property type="protein sequence ID" value="AFC25264.1"/>
    <property type="molecule type" value="Genomic_DNA"/>
</dbReference>
<feature type="domain" description="SHSP" evidence="3">
    <location>
        <begin position="19"/>
        <end position="136"/>
    </location>
</feature>
<reference evidence="4 5" key="1">
    <citation type="journal article" date="2012" name="Stand. Genomic Sci.">
        <title>Complete genome sequencing and analysis of Saprospira grandis str. Lewin, a predatory marine bacterium.</title>
        <authorList>
            <person name="Saw J.H."/>
            <person name="Yuryev A."/>
            <person name="Kanbe M."/>
            <person name="Hou S."/>
            <person name="Young A.G."/>
            <person name="Aizawa S."/>
            <person name="Alam M."/>
        </authorList>
    </citation>
    <scope>NUCLEOTIDE SEQUENCE [LARGE SCALE GENOMIC DNA]</scope>
    <source>
        <strain evidence="4 5">Lewin</strain>
    </source>
</reference>
<comment type="similarity">
    <text evidence="1 2">Belongs to the small heat shock protein (HSP20) family.</text>
</comment>
<dbReference type="HOGENOM" id="CLU_046737_8_4_10"/>
<dbReference type="CDD" id="cd06464">
    <property type="entry name" value="ACD_sHsps-like"/>
    <property type="match status" value="1"/>
</dbReference>
<gene>
    <name evidence="4" type="ordered locus">SGRA_2536</name>
</gene>
<organism evidence="4 5">
    <name type="scientific">Saprospira grandis (strain Lewin)</name>
    <dbReference type="NCBI Taxonomy" id="984262"/>
    <lineage>
        <taxon>Bacteria</taxon>
        <taxon>Pseudomonadati</taxon>
        <taxon>Bacteroidota</taxon>
        <taxon>Saprospiria</taxon>
        <taxon>Saprospirales</taxon>
        <taxon>Saprospiraceae</taxon>
        <taxon>Saprospira</taxon>
    </lineage>
</organism>
<keyword evidence="4" id="KW-0346">Stress response</keyword>
<dbReference type="PROSITE" id="PS01031">
    <property type="entry name" value="SHSP"/>
    <property type="match status" value="1"/>
</dbReference>
<accession>H6L6L8</accession>
<dbReference type="Proteomes" id="UP000007519">
    <property type="component" value="Chromosome"/>
</dbReference>
<dbReference type="AlphaFoldDB" id="H6L6L8"/>
<evidence type="ECO:0000313" key="4">
    <source>
        <dbReference type="EMBL" id="AFC25264.1"/>
    </source>
</evidence>
<evidence type="ECO:0000256" key="2">
    <source>
        <dbReference type="RuleBase" id="RU003616"/>
    </source>
</evidence>
<dbReference type="Gene3D" id="2.60.40.790">
    <property type="match status" value="1"/>
</dbReference>
<name>H6L6L8_SAPGL</name>
<protein>
    <submittedName>
        <fullName evidence="4">Heat shock protein Hsp20</fullName>
    </submittedName>
</protein>
<dbReference type="STRING" id="984262.SGRA_2536"/>
<dbReference type="InterPro" id="IPR008978">
    <property type="entry name" value="HSP20-like_chaperone"/>
</dbReference>
<proteinExistence type="inferred from homology"/>
<evidence type="ECO:0000313" key="5">
    <source>
        <dbReference type="Proteomes" id="UP000007519"/>
    </source>
</evidence>